<dbReference type="EMBL" id="JASPKY010000226">
    <property type="protein sequence ID" value="KAK9718706.1"/>
    <property type="molecule type" value="Genomic_DNA"/>
</dbReference>
<dbReference type="GO" id="GO:0005829">
    <property type="term" value="C:cytosol"/>
    <property type="evidence" value="ECO:0007669"/>
    <property type="project" value="TreeGrafter"/>
</dbReference>
<feature type="domain" description="D-isomer specific 2-hydroxyacid dehydrogenase NAD-binding" evidence="2">
    <location>
        <begin position="1"/>
        <end position="62"/>
    </location>
</feature>
<evidence type="ECO:0000256" key="1">
    <source>
        <dbReference type="ARBA" id="ARBA00023002"/>
    </source>
</evidence>
<evidence type="ECO:0000313" key="4">
    <source>
        <dbReference type="Proteomes" id="UP001458880"/>
    </source>
</evidence>
<comment type="caution">
    <text evidence="3">The sequence shown here is derived from an EMBL/GenBank/DDBJ whole genome shotgun (WGS) entry which is preliminary data.</text>
</comment>
<accession>A0AAW1KGP8</accession>
<dbReference type="GO" id="GO:0008465">
    <property type="term" value="F:hydroxypyruvate reductase (NADH) activity"/>
    <property type="evidence" value="ECO:0007669"/>
    <property type="project" value="TreeGrafter"/>
</dbReference>
<protein>
    <submittedName>
        <fullName evidence="3">D-isomer specific 2-hydroxyacid dehydrogenase, NAD binding domain</fullName>
    </submittedName>
</protein>
<dbReference type="InterPro" id="IPR006140">
    <property type="entry name" value="D-isomer_DH_NAD-bd"/>
</dbReference>
<dbReference type="Proteomes" id="UP001458880">
    <property type="component" value="Unassembled WGS sequence"/>
</dbReference>
<proteinExistence type="predicted"/>
<gene>
    <name evidence="3" type="ORF">QE152_g23056</name>
</gene>
<dbReference type="PANTHER" id="PTHR10996:SF277">
    <property type="entry name" value="GLYOXYLATE REDUCTASE_HYDROXYPYRUVATE REDUCTASE"/>
    <property type="match status" value="1"/>
</dbReference>
<evidence type="ECO:0000259" key="2">
    <source>
        <dbReference type="Pfam" id="PF02826"/>
    </source>
</evidence>
<dbReference type="PROSITE" id="PS00671">
    <property type="entry name" value="D_2_HYDROXYACID_DH_3"/>
    <property type="match status" value="1"/>
</dbReference>
<dbReference type="Pfam" id="PF02826">
    <property type="entry name" value="2-Hacid_dh_C"/>
    <property type="match status" value="1"/>
</dbReference>
<keyword evidence="1" id="KW-0560">Oxidoreductase</keyword>
<dbReference type="InterPro" id="IPR036291">
    <property type="entry name" value="NAD(P)-bd_dom_sf"/>
</dbReference>
<dbReference type="GO" id="GO:0030267">
    <property type="term" value="F:glyoxylate reductase (NADPH) activity"/>
    <property type="evidence" value="ECO:0007669"/>
    <property type="project" value="TreeGrafter"/>
</dbReference>
<name>A0AAW1KGP8_POPJA</name>
<dbReference type="PANTHER" id="PTHR10996">
    <property type="entry name" value="2-HYDROXYACID DEHYDROGENASE-RELATED"/>
    <property type="match status" value="1"/>
</dbReference>
<dbReference type="AlphaFoldDB" id="A0AAW1KGP8"/>
<evidence type="ECO:0000313" key="3">
    <source>
        <dbReference type="EMBL" id="KAK9718706.1"/>
    </source>
</evidence>
<sequence>MKNTAILVNIARGGIIVQDDLIEALQQKKIYAAGLDVMTPEPLPKDSPLLKLDNVVILPHIGSATIGTRAAMAQLTAQNILMGLGGAPMFTPVY</sequence>
<keyword evidence="4" id="KW-1185">Reference proteome</keyword>
<dbReference type="InterPro" id="IPR050223">
    <property type="entry name" value="D-isomer_2-hydroxyacid_DH"/>
</dbReference>
<reference evidence="3 4" key="1">
    <citation type="journal article" date="2024" name="BMC Genomics">
        <title>De novo assembly and annotation of Popillia japonica's genome with initial clues to its potential as an invasive pest.</title>
        <authorList>
            <person name="Cucini C."/>
            <person name="Boschi S."/>
            <person name="Funari R."/>
            <person name="Cardaioli E."/>
            <person name="Iannotti N."/>
            <person name="Marturano G."/>
            <person name="Paoli F."/>
            <person name="Bruttini M."/>
            <person name="Carapelli A."/>
            <person name="Frati F."/>
            <person name="Nardi F."/>
        </authorList>
    </citation>
    <scope>NUCLEOTIDE SEQUENCE [LARGE SCALE GENOMIC DNA]</scope>
    <source>
        <strain evidence="3">DMR45628</strain>
    </source>
</reference>
<organism evidence="3 4">
    <name type="scientific">Popillia japonica</name>
    <name type="common">Japanese beetle</name>
    <dbReference type="NCBI Taxonomy" id="7064"/>
    <lineage>
        <taxon>Eukaryota</taxon>
        <taxon>Metazoa</taxon>
        <taxon>Ecdysozoa</taxon>
        <taxon>Arthropoda</taxon>
        <taxon>Hexapoda</taxon>
        <taxon>Insecta</taxon>
        <taxon>Pterygota</taxon>
        <taxon>Neoptera</taxon>
        <taxon>Endopterygota</taxon>
        <taxon>Coleoptera</taxon>
        <taxon>Polyphaga</taxon>
        <taxon>Scarabaeiformia</taxon>
        <taxon>Scarabaeidae</taxon>
        <taxon>Rutelinae</taxon>
        <taxon>Popillia</taxon>
    </lineage>
</organism>
<dbReference type="InterPro" id="IPR029753">
    <property type="entry name" value="D-isomer_DH_CS"/>
</dbReference>
<dbReference type="Gene3D" id="3.40.50.720">
    <property type="entry name" value="NAD(P)-binding Rossmann-like Domain"/>
    <property type="match status" value="2"/>
</dbReference>
<dbReference type="GO" id="GO:0051287">
    <property type="term" value="F:NAD binding"/>
    <property type="evidence" value="ECO:0007669"/>
    <property type="project" value="InterPro"/>
</dbReference>
<dbReference type="SUPFAM" id="SSF51735">
    <property type="entry name" value="NAD(P)-binding Rossmann-fold domains"/>
    <property type="match status" value="1"/>
</dbReference>